<dbReference type="OrthoDB" id="2505995at2759"/>
<sequence length="213" mass="23957">MKVCSRFCGCYGQVERQLSSGKTRDDVVSHFLSNSVQMEIYSYLPVLQLSEAKEIYKAQYEATFNLDHCWGNLKDTPKWLATQQENKLKSKKTKEPKEPSVTPATDETNPSSPPPEAPADDNIGADRGVLGDDGRPDGNKAAKRKRNEDLMLEKVIKMQEEMVKVSQEQAATVKAAMQSAADDRIMSTDLTGMDDETRAYWQKKKRAILDHPE</sequence>
<evidence type="ECO:0000256" key="1">
    <source>
        <dbReference type="SAM" id="MobiDB-lite"/>
    </source>
</evidence>
<dbReference type="EMBL" id="VSWC01000066">
    <property type="protein sequence ID" value="KAA1097429.1"/>
    <property type="molecule type" value="Genomic_DNA"/>
</dbReference>
<name>A0A5B0PC53_PUCGR</name>
<dbReference type="PANTHER" id="PTHR45125">
    <property type="entry name" value="F21J9.4-RELATED"/>
    <property type="match status" value="1"/>
</dbReference>
<accession>A0A5B0PC53</accession>
<dbReference type="Proteomes" id="UP000324748">
    <property type="component" value="Unassembled WGS sequence"/>
</dbReference>
<feature type="domain" description="No apical meristem-associated C-terminal" evidence="2">
    <location>
        <begin position="63"/>
        <end position="208"/>
    </location>
</feature>
<dbReference type="Pfam" id="PF14303">
    <property type="entry name" value="NAM-associated"/>
    <property type="match status" value="1"/>
</dbReference>
<reference evidence="3 4" key="1">
    <citation type="submission" date="2019-05" db="EMBL/GenBank/DDBJ databases">
        <title>Emergence of the Ug99 lineage of the wheat stem rust pathogen through somatic hybridization.</title>
        <authorList>
            <person name="Li F."/>
            <person name="Upadhyaya N.M."/>
            <person name="Sperschneider J."/>
            <person name="Matny O."/>
            <person name="Nguyen-Phuc H."/>
            <person name="Mago R."/>
            <person name="Raley C."/>
            <person name="Miller M.E."/>
            <person name="Silverstein K.A.T."/>
            <person name="Henningsen E."/>
            <person name="Hirsch C.D."/>
            <person name="Visser B."/>
            <person name="Pretorius Z.A."/>
            <person name="Steffenson B.J."/>
            <person name="Schwessinger B."/>
            <person name="Dodds P.N."/>
            <person name="Figueroa M."/>
        </authorList>
    </citation>
    <scope>NUCLEOTIDE SEQUENCE [LARGE SCALE GENOMIC DNA]</scope>
    <source>
        <strain evidence="3">21-0</strain>
    </source>
</reference>
<keyword evidence="4" id="KW-1185">Reference proteome</keyword>
<evidence type="ECO:0000259" key="2">
    <source>
        <dbReference type="Pfam" id="PF14303"/>
    </source>
</evidence>
<proteinExistence type="predicted"/>
<organism evidence="3 4">
    <name type="scientific">Puccinia graminis f. sp. tritici</name>
    <dbReference type="NCBI Taxonomy" id="56615"/>
    <lineage>
        <taxon>Eukaryota</taxon>
        <taxon>Fungi</taxon>
        <taxon>Dikarya</taxon>
        <taxon>Basidiomycota</taxon>
        <taxon>Pucciniomycotina</taxon>
        <taxon>Pucciniomycetes</taxon>
        <taxon>Pucciniales</taxon>
        <taxon>Pucciniaceae</taxon>
        <taxon>Puccinia</taxon>
    </lineage>
</organism>
<dbReference type="InterPro" id="IPR029466">
    <property type="entry name" value="NAM-associated_C"/>
</dbReference>
<evidence type="ECO:0000313" key="4">
    <source>
        <dbReference type="Proteomes" id="UP000324748"/>
    </source>
</evidence>
<comment type="caution">
    <text evidence="3">The sequence shown here is derived from an EMBL/GenBank/DDBJ whole genome shotgun (WGS) entry which is preliminary data.</text>
</comment>
<gene>
    <name evidence="3" type="ORF">PGT21_006530</name>
</gene>
<feature type="region of interest" description="Disordered" evidence="1">
    <location>
        <begin position="85"/>
        <end position="147"/>
    </location>
</feature>
<dbReference type="AlphaFoldDB" id="A0A5B0PC53"/>
<dbReference type="PANTHER" id="PTHR45125:SF3">
    <property type="entry name" value="NO-APICAL-MERISTEM-ASSOCIATED CARBOXY-TERMINAL DOMAIN PROTEIN"/>
    <property type="match status" value="1"/>
</dbReference>
<feature type="compositionally biased region" description="Basic and acidic residues" evidence="1">
    <location>
        <begin position="129"/>
        <end position="147"/>
    </location>
</feature>
<protein>
    <recommendedName>
        <fullName evidence="2">No apical meristem-associated C-terminal domain-containing protein</fullName>
    </recommendedName>
</protein>
<evidence type="ECO:0000313" key="3">
    <source>
        <dbReference type="EMBL" id="KAA1097429.1"/>
    </source>
</evidence>